<feature type="domain" description="C2H2-type" evidence="10">
    <location>
        <begin position="1093"/>
        <end position="1116"/>
    </location>
</feature>
<feature type="domain" description="C2H2-type" evidence="10">
    <location>
        <begin position="914"/>
        <end position="941"/>
    </location>
</feature>
<organism evidence="12 13">
    <name type="scientific">Oryctes borbonicus</name>
    <dbReference type="NCBI Taxonomy" id="1629725"/>
    <lineage>
        <taxon>Eukaryota</taxon>
        <taxon>Metazoa</taxon>
        <taxon>Ecdysozoa</taxon>
        <taxon>Arthropoda</taxon>
        <taxon>Hexapoda</taxon>
        <taxon>Insecta</taxon>
        <taxon>Pterygota</taxon>
        <taxon>Neoptera</taxon>
        <taxon>Endopterygota</taxon>
        <taxon>Coleoptera</taxon>
        <taxon>Polyphaga</taxon>
        <taxon>Scarabaeiformia</taxon>
        <taxon>Scarabaeidae</taxon>
        <taxon>Dynastinae</taxon>
        <taxon>Oryctes</taxon>
    </lineage>
</organism>
<evidence type="ECO:0000256" key="7">
    <source>
        <dbReference type="PROSITE-ProRule" id="PRU00042"/>
    </source>
</evidence>
<dbReference type="Pfam" id="PF07776">
    <property type="entry name" value="zf-AD"/>
    <property type="match status" value="1"/>
</dbReference>
<keyword evidence="4 7" id="KW-0863">Zinc-finger</keyword>
<evidence type="ECO:0000313" key="12">
    <source>
        <dbReference type="EMBL" id="KRT80615.1"/>
    </source>
</evidence>
<dbReference type="InterPro" id="IPR036236">
    <property type="entry name" value="Znf_C2H2_sf"/>
</dbReference>
<name>A0A0T6B1A7_9SCAR</name>
<feature type="domain" description="C2H2-type" evidence="10">
    <location>
        <begin position="579"/>
        <end position="606"/>
    </location>
</feature>
<feature type="domain" description="C2H2-type" evidence="10">
    <location>
        <begin position="809"/>
        <end position="831"/>
    </location>
</feature>
<evidence type="ECO:0000256" key="6">
    <source>
        <dbReference type="ARBA" id="ARBA00023242"/>
    </source>
</evidence>
<feature type="binding site" evidence="8">
    <location>
        <position position="60"/>
    </location>
    <ligand>
        <name>Zn(2+)</name>
        <dbReference type="ChEBI" id="CHEBI:29105"/>
    </ligand>
</feature>
<feature type="binding site" evidence="8">
    <location>
        <position position="13"/>
    </location>
    <ligand>
        <name>Zn(2+)</name>
        <dbReference type="ChEBI" id="CHEBI:29105"/>
    </ligand>
</feature>
<dbReference type="SUPFAM" id="SSF57667">
    <property type="entry name" value="beta-beta-alpha zinc fingers"/>
    <property type="match status" value="6"/>
</dbReference>
<dbReference type="PROSITE" id="PS51915">
    <property type="entry name" value="ZAD"/>
    <property type="match status" value="1"/>
</dbReference>
<feature type="domain" description="C2H2-type" evidence="10">
    <location>
        <begin position="543"/>
        <end position="570"/>
    </location>
</feature>
<dbReference type="PANTHER" id="PTHR24376:SF235">
    <property type="entry name" value="C2H2-TYPE DOMAIN-CONTAINING PROTEIN"/>
    <property type="match status" value="1"/>
</dbReference>
<feature type="domain" description="C2H2-type" evidence="10">
    <location>
        <begin position="635"/>
        <end position="662"/>
    </location>
</feature>
<sequence>MGEESFGNYSSCCRLCLSDKFNYLKPIFEDVTEGTRLVQRILNFLGIEILPNDKISTMICNQCRAKVNNWETYKSDCTKNQSKLQEWCSSWSAANGDSNISITTIQVKDEPVDCDENPDIPQLEDASEDQVTTIKPEPTDDASEEYYEQPPQLTPHNHDSRLQDYDDQPSLVIANGHEESFEGKRNVNSKQCTICYKLFSTSGNRMKHERIIHGNGVRKSTVVANGASASQDDNSQQSIESFVSSTMNTDVSNLDSENDNQNSNLQKIQFAAGLRLKQKSQRSSPPSTIEGPLTPIELAYIDRSKALLSMLHKFRCACHNVAFPTVKRLFAHLRMSYTWFPIFTCYNCVITFSTRSLNMRHTGRCPKPYLENSMRLSEMRKRTETKIRLYQYSKCVKCENLYSFYEDYCEHIDKDHSQESPFVCLCSRKFDSVDEFRQHAYNTCYLAYYCDVCYSVFESLDDFRIHCEDEHDKIEGYSFVTPNPTFTLVDREEIAASRKRTHDEMQNDSAGSIEHKEELTEIKQEDGNDRKKFIPTKPYNEPTSCDLCDRRFSNYYSLRKHMKLHRRSSIANGWKSKPSTCDKCGKVFSTYYNMVRHYKVHDDTEKHLQCALCSDKFRLVSELKDHLILVHGQANVCQECGRQFESVKELEQHRSVHLNIKVYRDSKTQSYRTGTKPRYTCDLCENVFDTDTELNDHIETMHNGMSREDKKVVLEESPNPEEFGRFSCADCDRHYVSYKGLWLHNRRHHPERKPTPQTFECQYCDRVLQTNAAYQMHKQMHERMQERMQRQSSLAAHIKNAEDEEESYFTCKHCFKVFSNKYNLKTHLKTHGIYVSPGRSYSKSGKFMKTFWCDVCHQACQGYSELQKHKQEHIKEKLKDSHSRQQVSHHQPAQMHHLQTIDVEVDEDIKPQIFSCDICTKGFLSRGQLMSHKATHDQENRGNQKKNFIYCKYCKIPFLNVESLNKHMSGEHNELKAQKSKSITKKHACNMCKKVFDTAGALCSHQGWHKRGKSDKTLKSERTARPVSIKHECTSCNLTFLTDTALQIHILEAHRNVNAHVLPSRCTICNIEFKTQASYDEHARLHRTSSTTFQCKYCPKRFNKSETFNIHVNEVHPQFANIKFKCHQCERVFEKQNALTIHLKVHDRQRLTGAPIKPPKSHVYTCSICHLGFEIPKDLRNHIITSHPF</sequence>
<protein>
    <submittedName>
        <fullName evidence="12">Zinc-finger associated domain containing protein</fullName>
    </submittedName>
</protein>
<feature type="region of interest" description="Disordered" evidence="9">
    <location>
        <begin position="111"/>
        <end position="164"/>
    </location>
</feature>
<keyword evidence="5 8" id="KW-0862">Zinc</keyword>
<evidence type="ECO:0000256" key="2">
    <source>
        <dbReference type="ARBA" id="ARBA00022723"/>
    </source>
</evidence>
<feature type="binding site" evidence="8">
    <location>
        <position position="16"/>
    </location>
    <ligand>
        <name>Zn(2+)</name>
        <dbReference type="ChEBI" id="CHEBI:29105"/>
    </ligand>
</feature>
<dbReference type="OrthoDB" id="10039931at2759"/>
<dbReference type="PANTHER" id="PTHR24376">
    <property type="entry name" value="ZINC FINGER PROTEIN"/>
    <property type="match status" value="1"/>
</dbReference>
<dbReference type="GO" id="GO:0008270">
    <property type="term" value="F:zinc ion binding"/>
    <property type="evidence" value="ECO:0007669"/>
    <property type="project" value="UniProtKB-UniRule"/>
</dbReference>
<feature type="domain" description="C2H2-type" evidence="10">
    <location>
        <begin position="190"/>
        <end position="213"/>
    </location>
</feature>
<comment type="subcellular location">
    <subcellularLocation>
        <location evidence="1">Nucleus</location>
    </subcellularLocation>
</comment>
<feature type="domain" description="C2H2-type" evidence="10">
    <location>
        <begin position="726"/>
        <end position="754"/>
    </location>
</feature>
<dbReference type="SUPFAM" id="SSF57716">
    <property type="entry name" value="Glucocorticoid receptor-like (DNA-binding domain)"/>
    <property type="match status" value="1"/>
</dbReference>
<dbReference type="Gene3D" id="3.30.160.60">
    <property type="entry name" value="Classic Zinc Finger"/>
    <property type="match status" value="9"/>
</dbReference>
<feature type="domain" description="ZAD" evidence="11">
    <location>
        <begin position="11"/>
        <end position="87"/>
    </location>
</feature>
<keyword evidence="6" id="KW-0539">Nucleus</keyword>
<dbReference type="Gene3D" id="3.40.1800.20">
    <property type="match status" value="1"/>
</dbReference>
<dbReference type="SMART" id="SM00355">
    <property type="entry name" value="ZnF_C2H2"/>
    <property type="match status" value="20"/>
</dbReference>
<keyword evidence="3" id="KW-0677">Repeat</keyword>
<evidence type="ECO:0000256" key="8">
    <source>
        <dbReference type="PROSITE-ProRule" id="PRU01263"/>
    </source>
</evidence>
<feature type="domain" description="C2H2-type" evidence="10">
    <location>
        <begin position="987"/>
        <end position="1014"/>
    </location>
</feature>
<feature type="domain" description="C2H2-type" evidence="10">
    <location>
        <begin position="759"/>
        <end position="786"/>
    </location>
</feature>
<dbReference type="AlphaFoldDB" id="A0A0T6B1A7"/>
<evidence type="ECO:0000259" key="10">
    <source>
        <dbReference type="PROSITE" id="PS50157"/>
    </source>
</evidence>
<evidence type="ECO:0000256" key="4">
    <source>
        <dbReference type="ARBA" id="ARBA00022771"/>
    </source>
</evidence>
<evidence type="ECO:0000256" key="9">
    <source>
        <dbReference type="SAM" id="MobiDB-lite"/>
    </source>
</evidence>
<dbReference type="InterPro" id="IPR012934">
    <property type="entry name" value="Znf_AD"/>
</dbReference>
<keyword evidence="13" id="KW-1185">Reference proteome</keyword>
<feature type="binding site" evidence="8">
    <location>
        <position position="63"/>
    </location>
    <ligand>
        <name>Zn(2+)</name>
        <dbReference type="ChEBI" id="CHEBI:29105"/>
    </ligand>
</feature>
<dbReference type="GO" id="GO:0000978">
    <property type="term" value="F:RNA polymerase II cis-regulatory region sequence-specific DNA binding"/>
    <property type="evidence" value="ECO:0007669"/>
    <property type="project" value="TreeGrafter"/>
</dbReference>
<evidence type="ECO:0000256" key="3">
    <source>
        <dbReference type="ARBA" id="ARBA00022737"/>
    </source>
</evidence>
<dbReference type="PROSITE" id="PS50157">
    <property type="entry name" value="ZINC_FINGER_C2H2_2"/>
    <property type="match status" value="13"/>
</dbReference>
<dbReference type="Proteomes" id="UP000051574">
    <property type="component" value="Unassembled WGS sequence"/>
</dbReference>
<dbReference type="EMBL" id="LJIG01016433">
    <property type="protein sequence ID" value="KRT80615.1"/>
    <property type="molecule type" value="Genomic_DNA"/>
</dbReference>
<dbReference type="SMART" id="SM00868">
    <property type="entry name" value="zf-AD"/>
    <property type="match status" value="1"/>
</dbReference>
<feature type="domain" description="C2H2-type" evidence="10">
    <location>
        <begin position="851"/>
        <end position="878"/>
    </location>
</feature>
<dbReference type="InterPro" id="IPR013087">
    <property type="entry name" value="Znf_C2H2_type"/>
</dbReference>
<feature type="domain" description="C2H2-type" evidence="10">
    <location>
        <begin position="679"/>
        <end position="707"/>
    </location>
</feature>
<accession>A0A0T6B1A7</accession>
<dbReference type="Pfam" id="PF13912">
    <property type="entry name" value="zf-C2H2_6"/>
    <property type="match status" value="3"/>
</dbReference>
<reference evidence="12 13" key="1">
    <citation type="submission" date="2015-09" db="EMBL/GenBank/DDBJ databases">
        <title>Draft genome of the scarab beetle Oryctes borbonicus.</title>
        <authorList>
            <person name="Meyer J.M."/>
            <person name="Markov G.V."/>
            <person name="Baskaran P."/>
            <person name="Herrmann M."/>
            <person name="Sommer R.J."/>
            <person name="Roedelsperger C."/>
        </authorList>
    </citation>
    <scope>NUCLEOTIDE SEQUENCE [LARGE SCALE GENOMIC DNA]</scope>
    <source>
        <strain evidence="12">OB123</strain>
        <tissue evidence="12">Whole animal</tissue>
    </source>
</reference>
<dbReference type="Pfam" id="PF00096">
    <property type="entry name" value="zf-C2H2"/>
    <property type="match status" value="4"/>
</dbReference>
<gene>
    <name evidence="12" type="ORF">AMK59_5510</name>
</gene>
<dbReference type="GO" id="GO:0001228">
    <property type="term" value="F:DNA-binding transcription activator activity, RNA polymerase II-specific"/>
    <property type="evidence" value="ECO:0007669"/>
    <property type="project" value="TreeGrafter"/>
</dbReference>
<keyword evidence="2 8" id="KW-0479">Metal-binding</keyword>
<evidence type="ECO:0000313" key="13">
    <source>
        <dbReference type="Proteomes" id="UP000051574"/>
    </source>
</evidence>
<proteinExistence type="predicted"/>
<comment type="caution">
    <text evidence="12">The sequence shown here is derived from an EMBL/GenBank/DDBJ whole genome shotgun (WGS) entry which is preliminary data.</text>
</comment>
<evidence type="ECO:0000259" key="11">
    <source>
        <dbReference type="PROSITE" id="PS51915"/>
    </source>
</evidence>
<evidence type="ECO:0000256" key="5">
    <source>
        <dbReference type="ARBA" id="ARBA00022833"/>
    </source>
</evidence>
<dbReference type="PROSITE" id="PS00028">
    <property type="entry name" value="ZINC_FINGER_C2H2_1"/>
    <property type="match status" value="20"/>
</dbReference>
<dbReference type="GO" id="GO:0005634">
    <property type="term" value="C:nucleus"/>
    <property type="evidence" value="ECO:0007669"/>
    <property type="project" value="UniProtKB-SubCell"/>
</dbReference>
<evidence type="ECO:0000256" key="1">
    <source>
        <dbReference type="ARBA" id="ARBA00004123"/>
    </source>
</evidence>
<feature type="domain" description="C2H2-type" evidence="10">
    <location>
        <begin position="1124"/>
        <end position="1151"/>
    </location>
</feature>